<comment type="caution">
    <text evidence="2">The sequence shown here is derived from an EMBL/GenBank/DDBJ whole genome shotgun (WGS) entry which is preliminary data.</text>
</comment>
<protein>
    <submittedName>
        <fullName evidence="2">Uncharacterized protein</fullName>
    </submittedName>
</protein>
<dbReference type="OMA" id="TEHKFSE"/>
<evidence type="ECO:0000313" key="3">
    <source>
        <dbReference type="Proteomes" id="UP000688137"/>
    </source>
</evidence>
<feature type="coiled-coil region" evidence="1">
    <location>
        <begin position="56"/>
        <end position="86"/>
    </location>
</feature>
<dbReference type="Proteomes" id="UP000688137">
    <property type="component" value="Unassembled WGS sequence"/>
</dbReference>
<keyword evidence="3" id="KW-1185">Reference proteome</keyword>
<gene>
    <name evidence="2" type="ORF">PPRIM_AZ9-3.1.T1220098</name>
</gene>
<dbReference type="EMBL" id="CAJJDM010000125">
    <property type="protein sequence ID" value="CAD8103915.1"/>
    <property type="molecule type" value="Genomic_DNA"/>
</dbReference>
<dbReference type="AlphaFoldDB" id="A0A8S1PKW0"/>
<keyword evidence="1" id="KW-0175">Coiled coil</keyword>
<evidence type="ECO:0000256" key="1">
    <source>
        <dbReference type="SAM" id="Coils"/>
    </source>
</evidence>
<name>A0A8S1PKW0_PARPR</name>
<reference evidence="2" key="1">
    <citation type="submission" date="2021-01" db="EMBL/GenBank/DDBJ databases">
        <authorList>
            <consortium name="Genoscope - CEA"/>
            <person name="William W."/>
        </authorList>
    </citation>
    <scope>NUCLEOTIDE SEQUENCE</scope>
</reference>
<evidence type="ECO:0000313" key="2">
    <source>
        <dbReference type="EMBL" id="CAD8103915.1"/>
    </source>
</evidence>
<accession>A0A8S1PKW0</accession>
<proteinExistence type="predicted"/>
<organism evidence="2 3">
    <name type="scientific">Paramecium primaurelia</name>
    <dbReference type="NCBI Taxonomy" id="5886"/>
    <lineage>
        <taxon>Eukaryota</taxon>
        <taxon>Sar</taxon>
        <taxon>Alveolata</taxon>
        <taxon>Ciliophora</taxon>
        <taxon>Intramacronucleata</taxon>
        <taxon>Oligohymenophorea</taxon>
        <taxon>Peniculida</taxon>
        <taxon>Parameciidae</taxon>
        <taxon>Paramecium</taxon>
    </lineage>
</organism>
<sequence length="252" mass="30079">MNLFEKLKYILRSIFTSSQVSDKDSKDKEYEETSEIIASLRKHFLSLEQNNKEPLRLILLKKLIELRNQKQNYKQQELNLQRMQLMFPQQKTNYNNTTSQRQNQPISTPTFHNQNFDTQNYFIKQHIPQFMIEQKMQQSYESKDQQTFFHQNQLQINIQLDTISFSSSQSHFTFGQSNSFGSQIIQQSILNAKEQQTKFAYNNMDCKNQNCGEPQKNYRPKPKLFIFPEIVEDIYESTLLTEHKFSETKETL</sequence>